<sequence>MNLQRLSIRQTYANIGMETRQAQLNIESPSGDLEVESPPAAMEVNTTPAELSVDSSRAWMALGKGNHLEWLHMISSQMHQEFLLNVSRIVDEGNQLAQFKHSTIADMMAQRMQEQSSIQYNGEASFHNVDLQYTPSHIDINWTRHDPQINYTPHRPQAKYEPGGVDIYLKNKNSIQMWVSNYDLYG</sequence>
<evidence type="ECO:0000313" key="1">
    <source>
        <dbReference type="EMBL" id="MBP1936661.1"/>
    </source>
</evidence>
<protein>
    <submittedName>
        <fullName evidence="1">Uncharacterized protein</fullName>
    </submittedName>
</protein>
<keyword evidence="2" id="KW-1185">Reference proteome</keyword>
<dbReference type="RefSeq" id="WP_209847644.1">
    <property type="nucleotide sequence ID" value="NZ_CBCRVE010000003.1"/>
</dbReference>
<dbReference type="InterPro" id="IPR045527">
    <property type="entry name" value="DUF6470"/>
</dbReference>
<evidence type="ECO:0000313" key="2">
    <source>
        <dbReference type="Proteomes" id="UP001519273"/>
    </source>
</evidence>
<name>A0ABS4H2B5_9BACL</name>
<dbReference type="Proteomes" id="UP001519273">
    <property type="component" value="Unassembled WGS sequence"/>
</dbReference>
<accession>A0ABS4H2B5</accession>
<dbReference type="Pfam" id="PF20074">
    <property type="entry name" value="DUF6470"/>
    <property type="match status" value="1"/>
</dbReference>
<organism evidence="1 2">
    <name type="scientific">Paenibacillus sediminis</name>
    <dbReference type="NCBI Taxonomy" id="664909"/>
    <lineage>
        <taxon>Bacteria</taxon>
        <taxon>Bacillati</taxon>
        <taxon>Bacillota</taxon>
        <taxon>Bacilli</taxon>
        <taxon>Bacillales</taxon>
        <taxon>Paenibacillaceae</taxon>
        <taxon>Paenibacillus</taxon>
    </lineage>
</organism>
<comment type="caution">
    <text evidence="1">The sequence shown here is derived from an EMBL/GenBank/DDBJ whole genome shotgun (WGS) entry which is preliminary data.</text>
</comment>
<gene>
    <name evidence="1" type="ORF">J2Z20_001542</name>
</gene>
<dbReference type="EMBL" id="JAGGKP010000002">
    <property type="protein sequence ID" value="MBP1936661.1"/>
    <property type="molecule type" value="Genomic_DNA"/>
</dbReference>
<reference evidence="1 2" key="1">
    <citation type="submission" date="2021-03" db="EMBL/GenBank/DDBJ databases">
        <title>Genomic Encyclopedia of Type Strains, Phase IV (KMG-IV): sequencing the most valuable type-strain genomes for metagenomic binning, comparative biology and taxonomic classification.</title>
        <authorList>
            <person name="Goeker M."/>
        </authorList>
    </citation>
    <scope>NUCLEOTIDE SEQUENCE [LARGE SCALE GENOMIC DNA]</scope>
    <source>
        <strain evidence="1 2">DSM 23491</strain>
    </source>
</reference>
<proteinExistence type="predicted"/>